<dbReference type="Gene3D" id="1.20.1250.20">
    <property type="entry name" value="MFS general substrate transporter like domains"/>
    <property type="match status" value="2"/>
</dbReference>
<dbReference type="InterPro" id="IPR036259">
    <property type="entry name" value="MFS_trans_sf"/>
</dbReference>
<proteinExistence type="predicted"/>
<protein>
    <submittedName>
        <fullName evidence="8">MFS transporter</fullName>
    </submittedName>
</protein>
<dbReference type="InterPro" id="IPR020846">
    <property type="entry name" value="MFS_dom"/>
</dbReference>
<feature type="transmembrane region" description="Helical" evidence="6">
    <location>
        <begin position="44"/>
        <end position="62"/>
    </location>
</feature>
<evidence type="ECO:0000313" key="9">
    <source>
        <dbReference type="Proteomes" id="UP001381003"/>
    </source>
</evidence>
<gene>
    <name evidence="8" type="ORF">N5P18_15590</name>
</gene>
<keyword evidence="3 6" id="KW-0812">Transmembrane</keyword>
<accession>A0ABZ2FFF5</accession>
<evidence type="ECO:0000313" key="8">
    <source>
        <dbReference type="EMBL" id="WWF05065.1"/>
    </source>
</evidence>
<evidence type="ECO:0000256" key="4">
    <source>
        <dbReference type="ARBA" id="ARBA00022989"/>
    </source>
</evidence>
<feature type="transmembrane region" description="Helical" evidence="6">
    <location>
        <begin position="265"/>
        <end position="286"/>
    </location>
</feature>
<dbReference type="EMBL" id="CP104874">
    <property type="protein sequence ID" value="WWF05065.1"/>
    <property type="molecule type" value="Genomic_DNA"/>
</dbReference>
<organism evidence="8 9">
    <name type="scientific">Janibacter terrae</name>
    <dbReference type="NCBI Taxonomy" id="103817"/>
    <lineage>
        <taxon>Bacteria</taxon>
        <taxon>Bacillati</taxon>
        <taxon>Actinomycetota</taxon>
        <taxon>Actinomycetes</taxon>
        <taxon>Micrococcales</taxon>
        <taxon>Intrasporangiaceae</taxon>
        <taxon>Janibacter</taxon>
    </lineage>
</organism>
<evidence type="ECO:0000256" key="6">
    <source>
        <dbReference type="SAM" id="Phobius"/>
    </source>
</evidence>
<dbReference type="InterPro" id="IPR011701">
    <property type="entry name" value="MFS"/>
</dbReference>
<feature type="transmembrane region" description="Helical" evidence="6">
    <location>
        <begin position="436"/>
        <end position="457"/>
    </location>
</feature>
<feature type="transmembrane region" description="Helical" evidence="6">
    <location>
        <begin position="102"/>
        <end position="120"/>
    </location>
</feature>
<feature type="transmembrane region" description="Helical" evidence="6">
    <location>
        <begin position="224"/>
        <end position="244"/>
    </location>
</feature>
<feature type="transmembrane region" description="Helical" evidence="6">
    <location>
        <begin position="406"/>
        <end position="424"/>
    </location>
</feature>
<dbReference type="SUPFAM" id="SSF103473">
    <property type="entry name" value="MFS general substrate transporter"/>
    <property type="match status" value="1"/>
</dbReference>
<feature type="domain" description="Major facilitator superfamily (MFS) profile" evidence="7">
    <location>
        <begin position="8"/>
        <end position="461"/>
    </location>
</feature>
<feature type="transmembrane region" description="Helical" evidence="6">
    <location>
        <begin position="161"/>
        <end position="185"/>
    </location>
</feature>
<reference evidence="8 9" key="1">
    <citation type="submission" date="2022-09" db="EMBL/GenBank/DDBJ databases">
        <title>Complete genome sequence of Janibacter terrae strain COS04-44, PCL-degrading bacteria isolated from oil spilled coast.</title>
        <authorList>
            <person name="Park H."/>
            <person name="Kim J.Y."/>
            <person name="An S.H."/>
            <person name="Lee C.M."/>
            <person name="Weon H.-Y."/>
        </authorList>
    </citation>
    <scope>NUCLEOTIDE SEQUENCE [LARGE SCALE GENOMIC DNA]</scope>
    <source>
        <strain evidence="8 9">COS04-44</strain>
    </source>
</reference>
<feature type="transmembrane region" description="Helical" evidence="6">
    <location>
        <begin position="132"/>
        <end position="155"/>
    </location>
</feature>
<dbReference type="PANTHER" id="PTHR42718:SF9">
    <property type="entry name" value="MAJOR FACILITATOR SUPERFAMILY MULTIDRUG TRANSPORTER MFSC"/>
    <property type="match status" value="1"/>
</dbReference>
<evidence type="ECO:0000259" key="7">
    <source>
        <dbReference type="PROSITE" id="PS50850"/>
    </source>
</evidence>
<feature type="transmembrane region" description="Helical" evidence="6">
    <location>
        <begin position="197"/>
        <end position="218"/>
    </location>
</feature>
<feature type="transmembrane region" description="Helical" evidence="6">
    <location>
        <begin position="74"/>
        <end position="96"/>
    </location>
</feature>
<keyword evidence="5 6" id="KW-0472">Membrane</keyword>
<dbReference type="RefSeq" id="WP_338538163.1">
    <property type="nucleotide sequence ID" value="NZ_CP104874.1"/>
</dbReference>
<evidence type="ECO:0000256" key="1">
    <source>
        <dbReference type="ARBA" id="ARBA00004651"/>
    </source>
</evidence>
<feature type="transmembrane region" description="Helical" evidence="6">
    <location>
        <begin position="363"/>
        <end position="385"/>
    </location>
</feature>
<dbReference type="Proteomes" id="UP001381003">
    <property type="component" value="Chromosome"/>
</dbReference>
<feature type="transmembrane region" description="Helical" evidence="6">
    <location>
        <begin position="306"/>
        <end position="325"/>
    </location>
</feature>
<keyword evidence="9" id="KW-1185">Reference proteome</keyword>
<evidence type="ECO:0000256" key="5">
    <source>
        <dbReference type="ARBA" id="ARBA00023136"/>
    </source>
</evidence>
<evidence type="ECO:0000256" key="2">
    <source>
        <dbReference type="ARBA" id="ARBA00022448"/>
    </source>
</evidence>
<feature type="transmembrane region" description="Helical" evidence="6">
    <location>
        <begin position="337"/>
        <end position="357"/>
    </location>
</feature>
<comment type="subcellular location">
    <subcellularLocation>
        <location evidence="1">Cell membrane</location>
        <topology evidence="1">Multi-pass membrane protein</topology>
    </subcellularLocation>
</comment>
<keyword evidence="4 6" id="KW-1133">Transmembrane helix</keyword>
<dbReference type="PANTHER" id="PTHR42718">
    <property type="entry name" value="MAJOR FACILITATOR SUPERFAMILY MULTIDRUG TRANSPORTER MFSC"/>
    <property type="match status" value="1"/>
</dbReference>
<evidence type="ECO:0000256" key="3">
    <source>
        <dbReference type="ARBA" id="ARBA00022692"/>
    </source>
</evidence>
<name>A0ABZ2FFF5_9MICO</name>
<dbReference type="Pfam" id="PF07690">
    <property type="entry name" value="MFS_1"/>
    <property type="match status" value="1"/>
</dbReference>
<dbReference type="PROSITE" id="PS50850">
    <property type="entry name" value="MFS"/>
    <property type="match status" value="1"/>
</dbReference>
<keyword evidence="2" id="KW-0813">Transport</keyword>
<sequence>MSPTIWRLVGFLAAVEIASGILQGYYTPIYSDIADHLRIADGDVNWFEAVQLIVSALAVPVLSRLGDLHGHRRVLIIATLVTAAGGWLVALAPGFWTFLVGWGLQGAYTVWLPMEIAILHERSRDSPDRPALVRRGAALLVLALEVGVIVGALSAGALQPVWGMTAILSIPAAATTIALVAIVLGVRDESAPATGRLDLAGTGLLSVGLLLVLGGLVVVRLQGLASLLAWALVVAGLAVMVLFVRVERASDSPLVDVRSLAAPGMWPVQLAAALFGMSVLGAQIPLSTFARTDPAEVGYGLGVDAGAIANLIGLYVVAMAIGALLSPLAARRLGVRWMLVTAAVLVAIGYGTFIPLHDALVHAMLAMGLAGLGSGALVASLPAAAAQAAQHGGTAEAAGLTNATKTVGGCLASALFAVALASTGSISDPTTGHAPMAGYLVVWGICSVSALLAAVALSRLPATSPSPLPTPQRVT</sequence>